<reference evidence="1" key="1">
    <citation type="submission" date="2019-08" db="EMBL/GenBank/DDBJ databases">
        <authorList>
            <person name="Kucharzyk K."/>
            <person name="Murdoch R.W."/>
            <person name="Higgins S."/>
            <person name="Loffler F."/>
        </authorList>
    </citation>
    <scope>NUCLEOTIDE SEQUENCE</scope>
</reference>
<dbReference type="AlphaFoldDB" id="A0A645BHL7"/>
<sequence>MVKVVLAGVGVGVGVGAGVWLQPTNIAATNNSTKSVANRFFMKKASSFFSPLRPGILQAGLRRTYATIYQI</sequence>
<accession>A0A645BHL7</accession>
<gene>
    <name evidence="1" type="ORF">SDC9_111485</name>
</gene>
<evidence type="ECO:0000313" key="1">
    <source>
        <dbReference type="EMBL" id="MPM64598.1"/>
    </source>
</evidence>
<organism evidence="1">
    <name type="scientific">bioreactor metagenome</name>
    <dbReference type="NCBI Taxonomy" id="1076179"/>
    <lineage>
        <taxon>unclassified sequences</taxon>
        <taxon>metagenomes</taxon>
        <taxon>ecological metagenomes</taxon>
    </lineage>
</organism>
<protein>
    <submittedName>
        <fullName evidence="1">Uncharacterized protein</fullName>
    </submittedName>
</protein>
<proteinExistence type="predicted"/>
<name>A0A645BHL7_9ZZZZ</name>
<dbReference type="EMBL" id="VSSQ01020043">
    <property type="protein sequence ID" value="MPM64598.1"/>
    <property type="molecule type" value="Genomic_DNA"/>
</dbReference>
<comment type="caution">
    <text evidence="1">The sequence shown here is derived from an EMBL/GenBank/DDBJ whole genome shotgun (WGS) entry which is preliminary data.</text>
</comment>